<keyword evidence="6" id="KW-1185">Reference proteome</keyword>
<dbReference type="PANTHER" id="PTHR11929:SF194">
    <property type="entry name" value="ALPHA-(1,3)-FUCOSYLTRANSFERASE 10"/>
    <property type="match status" value="1"/>
</dbReference>
<organism evidence="5 6">
    <name type="scientific">Flavobacterium pallidum</name>
    <dbReference type="NCBI Taxonomy" id="2172098"/>
    <lineage>
        <taxon>Bacteria</taxon>
        <taxon>Pseudomonadati</taxon>
        <taxon>Bacteroidota</taxon>
        <taxon>Flavobacteriia</taxon>
        <taxon>Flavobacteriales</taxon>
        <taxon>Flavobacteriaceae</taxon>
        <taxon>Flavobacterium</taxon>
    </lineage>
</organism>
<evidence type="ECO:0000256" key="3">
    <source>
        <dbReference type="ARBA" id="ARBA00022679"/>
    </source>
</evidence>
<evidence type="ECO:0000256" key="1">
    <source>
        <dbReference type="ARBA" id="ARBA00008919"/>
    </source>
</evidence>
<dbReference type="AlphaFoldDB" id="A0A2S1SGZ4"/>
<dbReference type="EMBL" id="CP029187">
    <property type="protein sequence ID" value="AWI25673.1"/>
    <property type="molecule type" value="Genomic_DNA"/>
</dbReference>
<dbReference type="Proteomes" id="UP000244937">
    <property type="component" value="Chromosome"/>
</dbReference>
<protein>
    <recommendedName>
        <fullName evidence="4">Fucosyltransferase C-terminal domain-containing protein</fullName>
    </recommendedName>
</protein>
<dbReference type="InterPro" id="IPR055270">
    <property type="entry name" value="Glyco_tran_10_C"/>
</dbReference>
<dbReference type="RefSeq" id="WP_108903459.1">
    <property type="nucleotide sequence ID" value="NZ_CP029187.1"/>
</dbReference>
<dbReference type="SUPFAM" id="SSF53756">
    <property type="entry name" value="UDP-Glycosyltransferase/glycogen phosphorylase"/>
    <property type="match status" value="1"/>
</dbReference>
<proteinExistence type="inferred from homology"/>
<dbReference type="Gene3D" id="3.40.50.11660">
    <property type="entry name" value="Glycosyl transferase family 10, C-terminal domain"/>
    <property type="match status" value="1"/>
</dbReference>
<evidence type="ECO:0000313" key="6">
    <source>
        <dbReference type="Proteomes" id="UP000244937"/>
    </source>
</evidence>
<gene>
    <name evidence="5" type="ORF">HYN49_07040</name>
</gene>
<evidence type="ECO:0000256" key="2">
    <source>
        <dbReference type="ARBA" id="ARBA00022676"/>
    </source>
</evidence>
<dbReference type="GO" id="GO:0016020">
    <property type="term" value="C:membrane"/>
    <property type="evidence" value="ECO:0007669"/>
    <property type="project" value="InterPro"/>
</dbReference>
<keyword evidence="3" id="KW-0808">Transferase</keyword>
<dbReference type="Pfam" id="PF00852">
    <property type="entry name" value="Glyco_transf_10"/>
    <property type="match status" value="1"/>
</dbReference>
<dbReference type="KEGG" id="fpal:HYN49_07040"/>
<feature type="domain" description="Fucosyltransferase C-terminal" evidence="4">
    <location>
        <begin position="122"/>
        <end position="241"/>
    </location>
</feature>
<name>A0A2S1SGZ4_9FLAO</name>
<dbReference type="GO" id="GO:0046920">
    <property type="term" value="F:alpha-(1-&gt;3)-fucosyltransferase activity"/>
    <property type="evidence" value="ECO:0007669"/>
    <property type="project" value="TreeGrafter"/>
</dbReference>
<evidence type="ECO:0000313" key="5">
    <source>
        <dbReference type="EMBL" id="AWI25673.1"/>
    </source>
</evidence>
<comment type="similarity">
    <text evidence="1">Belongs to the glycosyltransferase 10 family.</text>
</comment>
<evidence type="ECO:0000259" key="4">
    <source>
        <dbReference type="Pfam" id="PF00852"/>
    </source>
</evidence>
<sequence>MIVKIARYFPYPDIKRQTPSCSFQWKDITFTEEDVEACDYLVILDSPKKDFKVKVNRNNILHFSLEPPNEVSMYRQYGNSQTAIIYNQFDTKKNNVLSHGALPWHVDKDYDFLSDLKPDTLSKDNNIVWVTSNQRSSVGHINRMDFLESIRPLEFVKLYGRGINPIDDKWEVLSKSKYAIAYENYQNDYNWTEKITDCFLSYTMPLYFGCNRIENFFPKNSLIQLDPKDKHVSLYLKEISNSSKWEEGLEAIAEARNLALNEYQLFPFIYSQIKAIEAATGRYASQHKEWVHFTGGDKYFDNYPNSVYIKKQAAKLKRKIIAKISKS</sequence>
<dbReference type="OrthoDB" id="9791032at2"/>
<dbReference type="InterPro" id="IPR038577">
    <property type="entry name" value="GT10-like_C_sf"/>
</dbReference>
<dbReference type="InterPro" id="IPR001503">
    <property type="entry name" value="Glyco_trans_10"/>
</dbReference>
<reference evidence="5 6" key="1">
    <citation type="submission" date="2018-05" db="EMBL/GenBank/DDBJ databases">
        <title>Genome sequencing of Flavobacterium sp. HYN0049.</title>
        <authorList>
            <person name="Yi H."/>
            <person name="Baek C."/>
        </authorList>
    </citation>
    <scope>NUCLEOTIDE SEQUENCE [LARGE SCALE GENOMIC DNA]</scope>
    <source>
        <strain evidence="5 6">HYN0049</strain>
    </source>
</reference>
<accession>A0A2S1SGZ4</accession>
<keyword evidence="2" id="KW-0328">Glycosyltransferase</keyword>
<dbReference type="PANTHER" id="PTHR11929">
    <property type="entry name" value="ALPHA- 1,3 -FUCOSYLTRANSFERASE"/>
    <property type="match status" value="1"/>
</dbReference>